<protein>
    <recommendedName>
        <fullName evidence="1">Ubiquitin-like domain-containing protein</fullName>
    </recommendedName>
</protein>
<dbReference type="InterPro" id="IPR019956">
    <property type="entry name" value="Ubiquitin_dom"/>
</dbReference>
<dbReference type="EMBL" id="JH993046">
    <property type="protein sequence ID" value="EKX38657.1"/>
    <property type="molecule type" value="Genomic_DNA"/>
</dbReference>
<dbReference type="InterPro" id="IPR000626">
    <property type="entry name" value="Ubiquitin-like_dom"/>
</dbReference>
<evidence type="ECO:0000313" key="4">
    <source>
        <dbReference type="Proteomes" id="UP000011087"/>
    </source>
</evidence>
<dbReference type="PANTHER" id="PTHR10666">
    <property type="entry name" value="UBIQUITIN"/>
    <property type="match status" value="1"/>
</dbReference>
<dbReference type="PaxDb" id="55529-EKX38657"/>
<reference evidence="4" key="2">
    <citation type="submission" date="2012-11" db="EMBL/GenBank/DDBJ databases">
        <authorList>
            <person name="Kuo A."/>
            <person name="Curtis B.A."/>
            <person name="Tanifuji G."/>
            <person name="Burki F."/>
            <person name="Gruber A."/>
            <person name="Irimia M."/>
            <person name="Maruyama S."/>
            <person name="Arias M.C."/>
            <person name="Ball S.G."/>
            <person name="Gile G.H."/>
            <person name="Hirakawa Y."/>
            <person name="Hopkins J.F."/>
            <person name="Rensing S.A."/>
            <person name="Schmutz J."/>
            <person name="Symeonidi A."/>
            <person name="Elias M."/>
            <person name="Eveleigh R.J."/>
            <person name="Herman E.K."/>
            <person name="Klute M.J."/>
            <person name="Nakayama T."/>
            <person name="Obornik M."/>
            <person name="Reyes-Prieto A."/>
            <person name="Armbrust E.V."/>
            <person name="Aves S.J."/>
            <person name="Beiko R.G."/>
            <person name="Coutinho P."/>
            <person name="Dacks J.B."/>
            <person name="Durnford D.G."/>
            <person name="Fast N.M."/>
            <person name="Green B.R."/>
            <person name="Grisdale C."/>
            <person name="Hempe F."/>
            <person name="Henrissat B."/>
            <person name="Hoppner M.P."/>
            <person name="Ishida K.-I."/>
            <person name="Kim E."/>
            <person name="Koreny L."/>
            <person name="Kroth P.G."/>
            <person name="Liu Y."/>
            <person name="Malik S.-B."/>
            <person name="Maier U.G."/>
            <person name="McRose D."/>
            <person name="Mock T."/>
            <person name="Neilson J.A."/>
            <person name="Onodera N.T."/>
            <person name="Poole A.M."/>
            <person name="Pritham E.J."/>
            <person name="Richards T.A."/>
            <person name="Rocap G."/>
            <person name="Roy S.W."/>
            <person name="Sarai C."/>
            <person name="Schaack S."/>
            <person name="Shirato S."/>
            <person name="Slamovits C.H."/>
            <person name="Spencer D.F."/>
            <person name="Suzuki S."/>
            <person name="Worden A.Z."/>
            <person name="Zauner S."/>
            <person name="Barry K."/>
            <person name="Bell C."/>
            <person name="Bharti A.K."/>
            <person name="Crow J.A."/>
            <person name="Grimwood J."/>
            <person name="Kramer R."/>
            <person name="Lindquist E."/>
            <person name="Lucas S."/>
            <person name="Salamov A."/>
            <person name="McFadden G.I."/>
            <person name="Lane C.E."/>
            <person name="Keeling P.J."/>
            <person name="Gray M.W."/>
            <person name="Grigoriev I.V."/>
            <person name="Archibald J.M."/>
        </authorList>
    </citation>
    <scope>NUCLEOTIDE SEQUENCE</scope>
    <source>
        <strain evidence="4">CCMP2712</strain>
    </source>
</reference>
<dbReference type="HOGENOM" id="CLU_673458_0_0_1"/>
<reference evidence="2 4" key="1">
    <citation type="journal article" date="2012" name="Nature">
        <title>Algal genomes reveal evolutionary mosaicism and the fate of nucleomorphs.</title>
        <authorList>
            <consortium name="DOE Joint Genome Institute"/>
            <person name="Curtis B.A."/>
            <person name="Tanifuji G."/>
            <person name="Burki F."/>
            <person name="Gruber A."/>
            <person name="Irimia M."/>
            <person name="Maruyama S."/>
            <person name="Arias M.C."/>
            <person name="Ball S.G."/>
            <person name="Gile G.H."/>
            <person name="Hirakawa Y."/>
            <person name="Hopkins J.F."/>
            <person name="Kuo A."/>
            <person name="Rensing S.A."/>
            <person name="Schmutz J."/>
            <person name="Symeonidi A."/>
            <person name="Elias M."/>
            <person name="Eveleigh R.J."/>
            <person name="Herman E.K."/>
            <person name="Klute M.J."/>
            <person name="Nakayama T."/>
            <person name="Obornik M."/>
            <person name="Reyes-Prieto A."/>
            <person name="Armbrust E.V."/>
            <person name="Aves S.J."/>
            <person name="Beiko R.G."/>
            <person name="Coutinho P."/>
            <person name="Dacks J.B."/>
            <person name="Durnford D.G."/>
            <person name="Fast N.M."/>
            <person name="Green B.R."/>
            <person name="Grisdale C.J."/>
            <person name="Hempel F."/>
            <person name="Henrissat B."/>
            <person name="Hoppner M.P."/>
            <person name="Ishida K."/>
            <person name="Kim E."/>
            <person name="Koreny L."/>
            <person name="Kroth P.G."/>
            <person name="Liu Y."/>
            <person name="Malik S.B."/>
            <person name="Maier U.G."/>
            <person name="McRose D."/>
            <person name="Mock T."/>
            <person name="Neilson J.A."/>
            <person name="Onodera N.T."/>
            <person name="Poole A.M."/>
            <person name="Pritham E.J."/>
            <person name="Richards T.A."/>
            <person name="Rocap G."/>
            <person name="Roy S.W."/>
            <person name="Sarai C."/>
            <person name="Schaack S."/>
            <person name="Shirato S."/>
            <person name="Slamovits C.H."/>
            <person name="Spencer D.F."/>
            <person name="Suzuki S."/>
            <person name="Worden A.Z."/>
            <person name="Zauner S."/>
            <person name="Barry K."/>
            <person name="Bell C."/>
            <person name="Bharti A.K."/>
            <person name="Crow J.A."/>
            <person name="Grimwood J."/>
            <person name="Kramer R."/>
            <person name="Lindquist E."/>
            <person name="Lucas S."/>
            <person name="Salamov A."/>
            <person name="McFadden G.I."/>
            <person name="Lane C.E."/>
            <person name="Keeling P.J."/>
            <person name="Gray M.W."/>
            <person name="Grigoriev I.V."/>
            <person name="Archibald J.M."/>
        </authorList>
    </citation>
    <scope>NUCLEOTIDE SEQUENCE</scope>
    <source>
        <strain evidence="2 4">CCMP2712</strain>
    </source>
</reference>
<dbReference type="PROSITE" id="PS50053">
    <property type="entry name" value="UBIQUITIN_2"/>
    <property type="match status" value="2"/>
</dbReference>
<dbReference type="CDD" id="cd17039">
    <property type="entry name" value="Ubl_ubiquitin_like"/>
    <property type="match status" value="2"/>
</dbReference>
<dbReference type="OrthoDB" id="10618650at2759"/>
<organism evidence="2">
    <name type="scientific">Guillardia theta (strain CCMP2712)</name>
    <name type="common">Cryptophyte</name>
    <dbReference type="NCBI Taxonomy" id="905079"/>
    <lineage>
        <taxon>Eukaryota</taxon>
        <taxon>Cryptophyceae</taxon>
        <taxon>Pyrenomonadales</taxon>
        <taxon>Geminigeraceae</taxon>
        <taxon>Guillardia</taxon>
    </lineage>
</organism>
<dbReference type="KEGG" id="gtt:GUITHDRAFT_115205"/>
<proteinExistence type="predicted"/>
<dbReference type="SUPFAM" id="SSF54236">
    <property type="entry name" value="Ubiquitin-like"/>
    <property type="match status" value="2"/>
</dbReference>
<evidence type="ECO:0000313" key="2">
    <source>
        <dbReference type="EMBL" id="EKX38657.1"/>
    </source>
</evidence>
<gene>
    <name evidence="2" type="ORF">GUITHDRAFT_115205</name>
</gene>
<dbReference type="AlphaFoldDB" id="L1IRC6"/>
<dbReference type="Proteomes" id="UP000011087">
    <property type="component" value="Unassembled WGS sequence"/>
</dbReference>
<reference evidence="3" key="3">
    <citation type="submission" date="2016-03" db="UniProtKB">
        <authorList>
            <consortium name="EnsemblProtists"/>
        </authorList>
    </citation>
    <scope>IDENTIFICATION</scope>
</reference>
<sequence>MLVYIKWRENLEPLYCHETDDVKDVRRRVMTMSNVPVEHKLLVHHGLLLRDGMTLSQCGVMEDSTLFLVLNENPFKGRELFVKTTMGVKHTLFVRDDFKIEDLKDDVFAFPDEPPPENQVLLFVGKQLENDRTLREYNIQKESCLRVINSAFARNDIRTFIRFTSPSSNAINVSTDSIIIIQMTSIDEDETHYWGQLLGSPDLSSLLPQQVQLREKNSFALVPCSLKVDSWTRTVQLEPKRALASCSHYQVVFNRRMAEGVEGMRHLKCDKEVEGVARWSFFTEGYQPLRVLSLYPPPFSTVTSDGCRIAITFSDKLHPECVERGARDWVRVRTREGISLLDPFYDDATNTLVYDIGKGIGEEEVVRVKLLGSLILGAAGQSMLPMKNDGITKTSPFTWQFYVSKVTRD</sequence>
<dbReference type="RefSeq" id="XP_005825637.1">
    <property type="nucleotide sequence ID" value="XM_005825580.1"/>
</dbReference>
<dbReference type="GeneID" id="17295405"/>
<dbReference type="Pfam" id="PF00240">
    <property type="entry name" value="ubiquitin"/>
    <property type="match status" value="2"/>
</dbReference>
<dbReference type="PRINTS" id="PR00348">
    <property type="entry name" value="UBIQUITIN"/>
</dbReference>
<evidence type="ECO:0000259" key="1">
    <source>
        <dbReference type="PROSITE" id="PS50053"/>
    </source>
</evidence>
<accession>L1IRC6</accession>
<dbReference type="InterPro" id="IPR029071">
    <property type="entry name" value="Ubiquitin-like_domsf"/>
</dbReference>
<evidence type="ECO:0000313" key="3">
    <source>
        <dbReference type="EnsemblProtists" id="EKX38657"/>
    </source>
</evidence>
<feature type="domain" description="Ubiquitin-like" evidence="1">
    <location>
        <begin position="78"/>
        <end position="148"/>
    </location>
</feature>
<dbReference type="STRING" id="905079.L1IRC6"/>
<dbReference type="Gene3D" id="3.10.20.90">
    <property type="entry name" value="Phosphatidylinositol 3-kinase Catalytic Subunit, Chain A, domain 1"/>
    <property type="match status" value="2"/>
</dbReference>
<dbReference type="SMART" id="SM00213">
    <property type="entry name" value="UBQ"/>
    <property type="match status" value="2"/>
</dbReference>
<dbReference type="InterPro" id="IPR050158">
    <property type="entry name" value="Ubiquitin_ubiquitin-like"/>
</dbReference>
<name>L1IRC6_GUITC</name>
<keyword evidence="4" id="KW-1185">Reference proteome</keyword>
<feature type="domain" description="Ubiquitin-like" evidence="1">
    <location>
        <begin position="1"/>
        <end position="72"/>
    </location>
</feature>
<dbReference type="eggNOG" id="KOG0001">
    <property type="taxonomic scope" value="Eukaryota"/>
</dbReference>
<dbReference type="EnsemblProtists" id="EKX38657">
    <property type="protein sequence ID" value="EKX38657"/>
    <property type="gene ID" value="GUITHDRAFT_115205"/>
</dbReference>